<dbReference type="STRING" id="292563.Cyast_0649"/>
<evidence type="ECO:0000313" key="2">
    <source>
        <dbReference type="Proteomes" id="UP000010483"/>
    </source>
</evidence>
<keyword evidence="2" id="KW-1185">Reference proteome</keyword>
<dbReference type="AlphaFoldDB" id="K9YJP3"/>
<gene>
    <name evidence="1" type="ordered locus">Cyast_0649</name>
</gene>
<evidence type="ECO:0000313" key="1">
    <source>
        <dbReference type="EMBL" id="AFZ46625.1"/>
    </source>
</evidence>
<reference evidence="2" key="1">
    <citation type="journal article" date="2013" name="Proc. Natl. Acad. Sci. U.S.A.">
        <title>Improving the coverage of the cyanobacterial phylum using diversity-driven genome sequencing.</title>
        <authorList>
            <person name="Shih P.M."/>
            <person name="Wu D."/>
            <person name="Latifi A."/>
            <person name="Axen S.D."/>
            <person name="Fewer D.P."/>
            <person name="Talla E."/>
            <person name="Calteau A."/>
            <person name="Cai F."/>
            <person name="Tandeau de Marsac N."/>
            <person name="Rippka R."/>
            <person name="Herdman M."/>
            <person name="Sivonen K."/>
            <person name="Coursin T."/>
            <person name="Laurent T."/>
            <person name="Goodwin L."/>
            <person name="Nolan M."/>
            <person name="Davenport K.W."/>
            <person name="Han C.S."/>
            <person name="Rubin E.M."/>
            <person name="Eisen J.A."/>
            <person name="Woyke T."/>
            <person name="Gugger M."/>
            <person name="Kerfeld C.A."/>
        </authorList>
    </citation>
    <scope>NUCLEOTIDE SEQUENCE [LARGE SCALE GENOMIC DNA]</scope>
    <source>
        <strain evidence="2">ATCC 29140 / PCC 7202</strain>
    </source>
</reference>
<proteinExistence type="predicted"/>
<dbReference type="EMBL" id="CP003940">
    <property type="protein sequence ID" value="AFZ46625.1"/>
    <property type="molecule type" value="Genomic_DNA"/>
</dbReference>
<dbReference type="HOGENOM" id="CLU_2914807_0_0_3"/>
<name>K9YJP3_CYASC</name>
<dbReference type="BioCyc" id="CSTA292563:G1353-654-MONOMER"/>
<dbReference type="KEGG" id="csn:Cyast_0649"/>
<protein>
    <submittedName>
        <fullName evidence="1">Porin gram-negative type</fullName>
    </submittedName>
</protein>
<sequence>MKINDLDHITNTSSSENNQVDGGIQIEALTLAFSVGDSFALARTFSFTWAFAPGPFGFSRI</sequence>
<accession>K9YJP3</accession>
<dbReference type="Proteomes" id="UP000010483">
    <property type="component" value="Chromosome"/>
</dbReference>
<organism evidence="1 2">
    <name type="scientific">Cyanobacterium stanieri (strain ATCC 29140 / PCC 7202)</name>
    <dbReference type="NCBI Taxonomy" id="292563"/>
    <lineage>
        <taxon>Bacteria</taxon>
        <taxon>Bacillati</taxon>
        <taxon>Cyanobacteriota</taxon>
        <taxon>Cyanophyceae</taxon>
        <taxon>Oscillatoriophycideae</taxon>
        <taxon>Chroococcales</taxon>
        <taxon>Geminocystaceae</taxon>
        <taxon>Cyanobacterium</taxon>
    </lineage>
</organism>